<evidence type="ECO:0000313" key="1">
    <source>
        <dbReference type="EMBL" id="WUR02067.1"/>
    </source>
</evidence>
<dbReference type="EMBL" id="CP142726">
    <property type="protein sequence ID" value="WUR02067.1"/>
    <property type="molecule type" value="Genomic_DNA"/>
</dbReference>
<gene>
    <name evidence="1" type="ORF">VNE69_01009</name>
</gene>
<protein>
    <submittedName>
        <fullName evidence="1">Uncharacterized protein</fullName>
    </submittedName>
</protein>
<dbReference type="Proteomes" id="UP001334084">
    <property type="component" value="Chromosome 1"/>
</dbReference>
<sequence>MNFVGVIVVVFSVKANNSMFYVYKLVFNTIREVLLDKINNKDYISLDTNHSYEVLYVHCLHTEKRIQITTKNFTTIDEEYVERTYITEETDFSVISKFLENILNSHLYKSAHHKILVYDQILAELMNDILARNSVNIRKENYLSFNHIIENKSPMERMILEAKFNRHGVCIKSNYILTYFINERAILLRFYIKNSNIIRFFEVDCKKLGIKDLFIKILRKNDISKKYDKKIFDDALCLYDILVLSVIIKSTGDLKINCEADYIKTEASKTFKLNFNVKKQNDDLIFSYLNREIIYSIKNKDKNLTDWCKIYDRFYEIQNQEFKDIDTFYQIMKCNNKLEFLIKCIMKDKHSVLNAFLRNLCACLYGFELNDLQKITIKSLILNLDYDDEIVYMLKVCLFIEAENYINDNQMIYDPVFVKLKEIGQFYCNRNIINLINVFQQINNIKNDLLDVMQETWGDLFNIISLFSRDYKYFLFTNKLIDLETERFSELIAAEENVLKNTVKLLSNN</sequence>
<name>A0AAX4J7L5_9MICR</name>
<accession>A0AAX4J7L5</accession>
<organism evidence="1 2">
    <name type="scientific">Vairimorpha necatrix</name>
    <dbReference type="NCBI Taxonomy" id="6039"/>
    <lineage>
        <taxon>Eukaryota</taxon>
        <taxon>Fungi</taxon>
        <taxon>Fungi incertae sedis</taxon>
        <taxon>Microsporidia</taxon>
        <taxon>Nosematidae</taxon>
        <taxon>Vairimorpha</taxon>
    </lineage>
</organism>
<reference evidence="1" key="1">
    <citation type="journal article" date="2024" name="BMC Genomics">
        <title>Functional annotation of a divergent genome using sequence and structure-based similarity.</title>
        <authorList>
            <person name="Svedberg D."/>
            <person name="Winiger R.R."/>
            <person name="Berg A."/>
            <person name="Sharma H."/>
            <person name="Tellgren-Roth C."/>
            <person name="Debrunner-Vossbrinck B.A."/>
            <person name="Vossbrinck C.R."/>
            <person name="Barandun J."/>
        </authorList>
    </citation>
    <scope>NUCLEOTIDE SEQUENCE</scope>
    <source>
        <strain evidence="1">Illinois isolate</strain>
    </source>
</reference>
<dbReference type="GeneID" id="90539874"/>
<dbReference type="AlphaFoldDB" id="A0AAX4J7L5"/>
<dbReference type="KEGG" id="vnx:VNE69_01009"/>
<evidence type="ECO:0000313" key="2">
    <source>
        <dbReference type="Proteomes" id="UP001334084"/>
    </source>
</evidence>
<dbReference type="RefSeq" id="XP_065328212.1">
    <property type="nucleotide sequence ID" value="XM_065472140.1"/>
</dbReference>
<proteinExistence type="predicted"/>
<keyword evidence="2" id="KW-1185">Reference proteome</keyword>